<protein>
    <submittedName>
        <fullName evidence="2">Uncharacterized protein</fullName>
    </submittedName>
</protein>
<dbReference type="RefSeq" id="WP_208914678.1">
    <property type="nucleotide sequence ID" value="NZ_LT840184.1"/>
</dbReference>
<organism evidence="2 3">
    <name type="scientific">Paenibacillus uliginis N3/975</name>
    <dbReference type="NCBI Taxonomy" id="1313296"/>
    <lineage>
        <taxon>Bacteria</taxon>
        <taxon>Bacillati</taxon>
        <taxon>Bacillota</taxon>
        <taxon>Bacilli</taxon>
        <taxon>Bacillales</taxon>
        <taxon>Paenibacillaceae</taxon>
        <taxon>Paenibacillus</taxon>
    </lineage>
</organism>
<dbReference type="Proteomes" id="UP000192940">
    <property type="component" value="Chromosome I"/>
</dbReference>
<reference evidence="3" key="1">
    <citation type="submission" date="2017-04" db="EMBL/GenBank/DDBJ databases">
        <authorList>
            <person name="Varghese N."/>
            <person name="Submissions S."/>
        </authorList>
    </citation>
    <scope>NUCLEOTIDE SEQUENCE [LARGE SCALE GENOMIC DNA]</scope>
    <source>
        <strain evidence="3">N3/975</strain>
    </source>
</reference>
<dbReference type="AlphaFoldDB" id="A0A1X7HK64"/>
<evidence type="ECO:0000256" key="1">
    <source>
        <dbReference type="SAM" id="MobiDB-lite"/>
    </source>
</evidence>
<dbReference type="EMBL" id="LT840184">
    <property type="protein sequence ID" value="SMF87727.1"/>
    <property type="molecule type" value="Genomic_DNA"/>
</dbReference>
<evidence type="ECO:0000313" key="3">
    <source>
        <dbReference type="Proteomes" id="UP000192940"/>
    </source>
</evidence>
<gene>
    <name evidence="2" type="ORF">SAMN05661091_3872</name>
</gene>
<feature type="region of interest" description="Disordered" evidence="1">
    <location>
        <begin position="97"/>
        <end position="117"/>
    </location>
</feature>
<accession>A0A1X7HK64</accession>
<keyword evidence="3" id="KW-1185">Reference proteome</keyword>
<proteinExistence type="predicted"/>
<feature type="compositionally biased region" description="Polar residues" evidence="1">
    <location>
        <begin position="97"/>
        <end position="110"/>
    </location>
</feature>
<sequence>MKNSVKLPHVHYGQEEAAELERASIRVQHIYDKTQDLLDRYMPDSMWTAMTGMSRNPKVPKLWEGDLESGIFQKWVKSPKGWKCIGCERYRHPSVISETPTQAEGESSFETGDGDSLTFHDKGLPDRLLQMVIWSQFEEIRLFQPFLGDEPFFTEEEMEVISDYFVPTYLSPVPLKERGKDFKTIQTRIPLYQERISAPSLVMQSEGASVSGNWMTGVDLSSKGFSGLRPYLKIPKGGRTYMKALIV</sequence>
<name>A0A1X7HK64_9BACL</name>
<evidence type="ECO:0000313" key="2">
    <source>
        <dbReference type="EMBL" id="SMF87727.1"/>
    </source>
</evidence>
<dbReference type="STRING" id="1313296.SAMN05661091_3872"/>